<dbReference type="AlphaFoldDB" id="A0A518C9K9"/>
<evidence type="ECO:0000313" key="2">
    <source>
        <dbReference type="EMBL" id="QDU75916.1"/>
    </source>
</evidence>
<protein>
    <submittedName>
        <fullName evidence="2">Uncharacterized protein</fullName>
    </submittedName>
</protein>
<gene>
    <name evidence="2" type="ORF">Pan97_29600</name>
</gene>
<dbReference type="RefSeq" id="WP_144973635.1">
    <property type="nucleotide sequence ID" value="NZ_CP036289.1"/>
</dbReference>
<dbReference type="OrthoDB" id="9889457at2"/>
<keyword evidence="3" id="KW-1185">Reference proteome</keyword>
<dbReference type="Proteomes" id="UP000318626">
    <property type="component" value="Chromosome"/>
</dbReference>
<name>A0A518C9K9_9BACT</name>
<proteinExistence type="predicted"/>
<dbReference type="KEGG" id="bvo:Pan97_29600"/>
<sequence length="68" mass="7694">MPCDWKAALRQLTSLIQHVSEDWNSGSRSFTPHFDGAIGRQKRAPSVTPPPWLSRRNKRPAQRGGPRT</sequence>
<evidence type="ECO:0000313" key="3">
    <source>
        <dbReference type="Proteomes" id="UP000318626"/>
    </source>
</evidence>
<accession>A0A518C9K9</accession>
<organism evidence="2 3">
    <name type="scientific">Bremerella volcania</name>
    <dbReference type="NCBI Taxonomy" id="2527984"/>
    <lineage>
        <taxon>Bacteria</taxon>
        <taxon>Pseudomonadati</taxon>
        <taxon>Planctomycetota</taxon>
        <taxon>Planctomycetia</taxon>
        <taxon>Pirellulales</taxon>
        <taxon>Pirellulaceae</taxon>
        <taxon>Bremerella</taxon>
    </lineage>
</organism>
<evidence type="ECO:0000256" key="1">
    <source>
        <dbReference type="SAM" id="MobiDB-lite"/>
    </source>
</evidence>
<feature type="region of interest" description="Disordered" evidence="1">
    <location>
        <begin position="24"/>
        <end position="68"/>
    </location>
</feature>
<dbReference type="EMBL" id="CP036289">
    <property type="protein sequence ID" value="QDU75916.1"/>
    <property type="molecule type" value="Genomic_DNA"/>
</dbReference>
<reference evidence="3" key="1">
    <citation type="submission" date="2019-02" db="EMBL/GenBank/DDBJ databases">
        <title>Deep-cultivation of Planctomycetes and their phenomic and genomic characterization uncovers novel biology.</title>
        <authorList>
            <person name="Wiegand S."/>
            <person name="Jogler M."/>
            <person name="Boedeker C."/>
            <person name="Pinto D."/>
            <person name="Vollmers J."/>
            <person name="Rivas-Marin E."/>
            <person name="Kohn T."/>
            <person name="Peeters S.H."/>
            <person name="Heuer A."/>
            <person name="Rast P."/>
            <person name="Oberbeckmann S."/>
            <person name="Bunk B."/>
            <person name="Jeske O."/>
            <person name="Meyerdierks A."/>
            <person name="Storesund J.E."/>
            <person name="Kallscheuer N."/>
            <person name="Luecker S."/>
            <person name="Lage O.M."/>
            <person name="Pohl T."/>
            <person name="Merkel B.J."/>
            <person name="Hornburger P."/>
            <person name="Mueller R.-W."/>
            <person name="Bruemmer F."/>
            <person name="Labrenz M."/>
            <person name="Spormann A.M."/>
            <person name="Op den Camp H."/>
            <person name="Overmann J."/>
            <person name="Amann R."/>
            <person name="Jetten M.S.M."/>
            <person name="Mascher T."/>
            <person name="Medema M.H."/>
            <person name="Devos D.P."/>
            <person name="Kaster A.-K."/>
            <person name="Ovreas L."/>
            <person name="Rohde M."/>
            <person name="Galperin M.Y."/>
            <person name="Jogler C."/>
        </authorList>
    </citation>
    <scope>NUCLEOTIDE SEQUENCE [LARGE SCALE GENOMIC DNA]</scope>
    <source>
        <strain evidence="3">Pan97</strain>
    </source>
</reference>